<dbReference type="Proteomes" id="UP001165960">
    <property type="component" value="Unassembled WGS sequence"/>
</dbReference>
<keyword evidence="2" id="KW-1185">Reference proteome</keyword>
<protein>
    <submittedName>
        <fullName evidence="1">Uncharacterized protein</fullName>
    </submittedName>
</protein>
<name>A0ACC2SIR1_9FUNG</name>
<organism evidence="1 2">
    <name type="scientific">Entomophthora muscae</name>
    <dbReference type="NCBI Taxonomy" id="34485"/>
    <lineage>
        <taxon>Eukaryota</taxon>
        <taxon>Fungi</taxon>
        <taxon>Fungi incertae sedis</taxon>
        <taxon>Zoopagomycota</taxon>
        <taxon>Entomophthoromycotina</taxon>
        <taxon>Entomophthoromycetes</taxon>
        <taxon>Entomophthorales</taxon>
        <taxon>Entomophthoraceae</taxon>
        <taxon>Entomophthora</taxon>
    </lineage>
</organism>
<gene>
    <name evidence="1" type="ORF">DSO57_1012712</name>
</gene>
<evidence type="ECO:0000313" key="1">
    <source>
        <dbReference type="EMBL" id="KAJ9062266.1"/>
    </source>
</evidence>
<reference evidence="1" key="1">
    <citation type="submission" date="2022-04" db="EMBL/GenBank/DDBJ databases">
        <title>Genome of the entomopathogenic fungus Entomophthora muscae.</title>
        <authorList>
            <person name="Elya C."/>
            <person name="Lovett B.R."/>
            <person name="Lee E."/>
            <person name="Macias A.M."/>
            <person name="Hajek A.E."/>
            <person name="De Bivort B.L."/>
            <person name="Kasson M.T."/>
            <person name="De Fine Licht H.H."/>
            <person name="Stajich J.E."/>
        </authorList>
    </citation>
    <scope>NUCLEOTIDE SEQUENCE</scope>
    <source>
        <strain evidence="1">Berkeley</strain>
    </source>
</reference>
<comment type="caution">
    <text evidence="1">The sequence shown here is derived from an EMBL/GenBank/DDBJ whole genome shotgun (WGS) entry which is preliminary data.</text>
</comment>
<dbReference type="EMBL" id="QTSX02005016">
    <property type="protein sequence ID" value="KAJ9062266.1"/>
    <property type="molecule type" value="Genomic_DNA"/>
</dbReference>
<proteinExistence type="predicted"/>
<sequence length="138" mass="15460">MKQLLIDKFGGDLSLEVKKDAFMHIAFKPKETLAKFSDRNYMEGQQLIISRQLAAHEAYMACAQALKFNQLLCLHFKAHVVNNSIHHVLILPLVGHFKDNSLAFAFDSQNKLASTSGNMIVWFPDSAQLTCPTHACGK</sequence>
<accession>A0ACC2SIR1</accession>
<evidence type="ECO:0000313" key="2">
    <source>
        <dbReference type="Proteomes" id="UP001165960"/>
    </source>
</evidence>